<feature type="region of interest" description="Disordered" evidence="5">
    <location>
        <begin position="25"/>
        <end position="59"/>
    </location>
</feature>
<evidence type="ECO:0000256" key="3">
    <source>
        <dbReference type="ARBA" id="ARBA00022833"/>
    </source>
</evidence>
<gene>
    <name evidence="7" type="ORF">HII30_10925</name>
</gene>
<feature type="zinc finger region" description="dksA C4-type" evidence="4">
    <location>
        <begin position="96"/>
        <end position="120"/>
    </location>
</feature>
<evidence type="ECO:0000256" key="5">
    <source>
        <dbReference type="SAM" id="MobiDB-lite"/>
    </source>
</evidence>
<dbReference type="Proteomes" id="UP000565468">
    <property type="component" value="Unassembled WGS sequence"/>
</dbReference>
<proteinExistence type="predicted"/>
<dbReference type="InterPro" id="IPR000962">
    <property type="entry name" value="Znf_DskA_TraR"/>
</dbReference>
<dbReference type="PANTHER" id="PTHR33823:SF4">
    <property type="entry name" value="GENERAL STRESS PROTEIN 16O"/>
    <property type="match status" value="1"/>
</dbReference>
<dbReference type="PANTHER" id="PTHR33823">
    <property type="entry name" value="RNA POLYMERASE-BINDING TRANSCRIPTION FACTOR DKSA-RELATED"/>
    <property type="match status" value="1"/>
</dbReference>
<dbReference type="RefSeq" id="WP_169505064.1">
    <property type="nucleotide sequence ID" value="NZ_JABBPN010000008.1"/>
</dbReference>
<dbReference type="Gene3D" id="1.20.120.910">
    <property type="entry name" value="DksA, coiled-coil domain"/>
    <property type="match status" value="1"/>
</dbReference>
<evidence type="ECO:0000313" key="8">
    <source>
        <dbReference type="Proteomes" id="UP000565468"/>
    </source>
</evidence>
<dbReference type="SUPFAM" id="SSF109635">
    <property type="entry name" value="DnaK suppressor protein DksA, alpha-hairpin domain"/>
    <property type="match status" value="1"/>
</dbReference>
<evidence type="ECO:0000259" key="6">
    <source>
        <dbReference type="Pfam" id="PF01258"/>
    </source>
</evidence>
<dbReference type="EMBL" id="JABBPN010000008">
    <property type="protein sequence ID" value="NMO96284.1"/>
    <property type="molecule type" value="Genomic_DNA"/>
</dbReference>
<dbReference type="Pfam" id="PF01258">
    <property type="entry name" value="zf-dskA_traR"/>
    <property type="match status" value="1"/>
</dbReference>
<comment type="caution">
    <text evidence="7">The sequence shown here is derived from an EMBL/GenBank/DDBJ whole genome shotgun (WGS) entry which is preliminary data.</text>
</comment>
<dbReference type="NCBIfam" id="TIGR02890">
    <property type="entry name" value="bacill_yteA"/>
    <property type="match status" value="1"/>
</dbReference>
<dbReference type="PROSITE" id="PS51128">
    <property type="entry name" value="ZF_DKSA_2"/>
    <property type="match status" value="1"/>
</dbReference>
<accession>A0A848M9W7</accession>
<dbReference type="AlphaFoldDB" id="A0A848M9W7"/>
<organism evidence="7 8">
    <name type="scientific">Paenibacillus lemnae</name>
    <dbReference type="NCBI Taxonomy" id="1330551"/>
    <lineage>
        <taxon>Bacteria</taxon>
        <taxon>Bacillati</taxon>
        <taxon>Bacillota</taxon>
        <taxon>Bacilli</taxon>
        <taxon>Bacillales</taxon>
        <taxon>Paenibacillaceae</taxon>
        <taxon>Paenibacillus</taxon>
    </lineage>
</organism>
<keyword evidence="2" id="KW-0863">Zinc-finger</keyword>
<reference evidence="7 8" key="1">
    <citation type="submission" date="2020-04" db="EMBL/GenBank/DDBJ databases">
        <title>Paenibacillus algicola sp. nov., a novel marine bacterium producing alginate lyase.</title>
        <authorList>
            <person name="Huang H."/>
        </authorList>
    </citation>
    <scope>NUCLEOTIDE SEQUENCE [LARGE SCALE GENOMIC DNA]</scope>
    <source>
        <strain evidence="7 8">L7-75</strain>
    </source>
</reference>
<sequence length="188" mass="20890">MSQLSDKQIQTLKERLNEEQERLSLHFEQNEDENLLSDSLSDSTGELSAADNHPGDVGTETFERGRDLAINENLSSEQDEINQAFKRIDEGTYGTCLECGNDIPFERLEALPFTAYCIEHTPDQHLSNDRPAEEDVITPPPGGAGVNRQHSEGRFDDAGAWDDVENYGTATSPAMNIEPGEDDYKNEG</sequence>
<feature type="region of interest" description="Disordered" evidence="5">
    <location>
        <begin position="125"/>
        <end position="188"/>
    </location>
</feature>
<dbReference type="InterPro" id="IPR014240">
    <property type="entry name" value="YteA"/>
</dbReference>
<evidence type="ECO:0000256" key="2">
    <source>
        <dbReference type="ARBA" id="ARBA00022771"/>
    </source>
</evidence>
<protein>
    <submittedName>
        <fullName evidence="7">Conjugal transfer protein TraR</fullName>
    </submittedName>
</protein>
<dbReference type="InterPro" id="IPR037187">
    <property type="entry name" value="DnaK_N"/>
</dbReference>
<dbReference type="SUPFAM" id="SSF57716">
    <property type="entry name" value="Glucocorticoid receptor-like (DNA-binding domain)"/>
    <property type="match status" value="1"/>
</dbReference>
<keyword evidence="3" id="KW-0862">Zinc</keyword>
<name>A0A848M9W7_PAELE</name>
<evidence type="ECO:0000313" key="7">
    <source>
        <dbReference type="EMBL" id="NMO96284.1"/>
    </source>
</evidence>
<keyword evidence="8" id="KW-1185">Reference proteome</keyword>
<evidence type="ECO:0000256" key="1">
    <source>
        <dbReference type="ARBA" id="ARBA00022723"/>
    </source>
</evidence>
<dbReference type="GO" id="GO:0008270">
    <property type="term" value="F:zinc ion binding"/>
    <property type="evidence" value="ECO:0007669"/>
    <property type="project" value="UniProtKB-KW"/>
</dbReference>
<feature type="domain" description="Zinc finger DksA/TraR C4-type" evidence="6">
    <location>
        <begin position="91"/>
        <end position="119"/>
    </location>
</feature>
<evidence type="ECO:0000256" key="4">
    <source>
        <dbReference type="PROSITE-ProRule" id="PRU00510"/>
    </source>
</evidence>
<keyword evidence="1" id="KW-0479">Metal-binding</keyword>